<accession>A0A077RRI9</accession>
<protein>
    <recommendedName>
        <fullName evidence="2">F-box protein AT5G49610-like beta-propeller domain-containing protein</fullName>
    </recommendedName>
</protein>
<dbReference type="HOGENOM" id="CLU_017945_3_0_1"/>
<sequence length="278" mass="30367">MRMAPEWPATAAARAGAPRSRQASNSEVCEVLDSRHGRVLLTSWDIVDGWVREEVVVCDPISSKQQHRVSVPLELMSIGGLDNGAVFCAASAAHDHVHGSCHSCPFKVVLLSYGNYKNPYACVYSSETDTWGDIISTEAPHDTPFGVCPSTLIGNALYWPAKHKGDSILQFELGAQNLAVIKGPLGMNMNDFDDFHIIQAEDGAVGVAALSHLELQMWDRKVDCQGVAIWLLQKTVSLRKLLKVPPRTEGSYESLKVVGYDEDTNVILLATNDGVYMV</sequence>
<name>A0A077RRI9_WHEAT</name>
<feature type="region of interest" description="Disordered" evidence="1">
    <location>
        <begin position="1"/>
        <end position="21"/>
    </location>
</feature>
<evidence type="ECO:0000313" key="3">
    <source>
        <dbReference type="EMBL" id="CDM80293.1"/>
    </source>
</evidence>
<dbReference type="InterPro" id="IPR056594">
    <property type="entry name" value="AT5G49610-like_b-prop"/>
</dbReference>
<dbReference type="AlphaFoldDB" id="A0A077RRI9"/>
<evidence type="ECO:0000259" key="2">
    <source>
        <dbReference type="Pfam" id="PF23635"/>
    </source>
</evidence>
<dbReference type="Pfam" id="PF23635">
    <property type="entry name" value="Beta-prop_AT5G49610-like"/>
    <property type="match status" value="1"/>
</dbReference>
<proteinExistence type="predicted"/>
<gene>
    <name evidence="3" type="ORF">TRAES_3BF118700150CFD_c1</name>
</gene>
<organism evidence="3">
    <name type="scientific">Triticum aestivum</name>
    <name type="common">Wheat</name>
    <dbReference type="NCBI Taxonomy" id="4565"/>
    <lineage>
        <taxon>Eukaryota</taxon>
        <taxon>Viridiplantae</taxon>
        <taxon>Streptophyta</taxon>
        <taxon>Embryophyta</taxon>
        <taxon>Tracheophyta</taxon>
        <taxon>Spermatophyta</taxon>
        <taxon>Magnoliopsida</taxon>
        <taxon>Liliopsida</taxon>
        <taxon>Poales</taxon>
        <taxon>Poaceae</taxon>
        <taxon>BOP clade</taxon>
        <taxon>Pooideae</taxon>
        <taxon>Triticodae</taxon>
        <taxon>Triticeae</taxon>
        <taxon>Triticinae</taxon>
        <taxon>Triticum</taxon>
    </lineage>
</organism>
<reference evidence="3" key="1">
    <citation type="journal article" date="2014" name="Science">
        <title>Structural and functional partitioning of bread wheat chromosome 3B.</title>
        <authorList>
            <person name="Choulet F."/>
            <person name="Alberti A."/>
            <person name="Theil S."/>
            <person name="Glover N."/>
            <person name="Barbe V."/>
            <person name="Daron J."/>
            <person name="Pingault L."/>
            <person name="Sourdille P."/>
            <person name="Couloux A."/>
            <person name="Paux E."/>
            <person name="Leroy P."/>
            <person name="Mangenot S."/>
            <person name="Guilhot N."/>
            <person name="Le Gouis J."/>
            <person name="Balfourier F."/>
            <person name="Alaux M."/>
            <person name="Jamilloux V."/>
            <person name="Poulain J."/>
            <person name="Durand C."/>
            <person name="Bellec A."/>
            <person name="Gaspin C."/>
            <person name="Safar J."/>
            <person name="Dolezel J."/>
            <person name="Rogers J."/>
            <person name="Vandepoele K."/>
            <person name="Aury J.M."/>
            <person name="Mayer K."/>
            <person name="Berges H."/>
            <person name="Quesneville H."/>
            <person name="Wincker P."/>
            <person name="Feuillet C."/>
        </authorList>
    </citation>
    <scope>NUCLEOTIDE SEQUENCE</scope>
</reference>
<dbReference type="PANTHER" id="PTHR33186">
    <property type="entry name" value="OS10G0136150 PROTEIN-RELATED"/>
    <property type="match status" value="1"/>
</dbReference>
<dbReference type="EMBL" id="HG670306">
    <property type="protein sequence ID" value="CDM80293.1"/>
    <property type="molecule type" value="Genomic_DNA"/>
</dbReference>
<evidence type="ECO:0000256" key="1">
    <source>
        <dbReference type="SAM" id="MobiDB-lite"/>
    </source>
</evidence>
<feature type="domain" description="F-box protein AT5G49610-like beta-propeller" evidence="2">
    <location>
        <begin position="31"/>
        <end position="275"/>
    </location>
</feature>
<dbReference type="PANTHER" id="PTHR33186:SF27">
    <property type="entry name" value="F-BOX ASSOCIATED DOMAIN-CONTAINING PROTEIN"/>
    <property type="match status" value="1"/>
</dbReference>